<protein>
    <submittedName>
        <fullName evidence="3">Helix-turn-helix transcriptional regulator</fullName>
    </submittedName>
</protein>
<comment type="caution">
    <text evidence="3">The sequence shown here is derived from an EMBL/GenBank/DDBJ whole genome shotgun (WGS) entry which is preliminary data.</text>
</comment>
<reference evidence="3 4" key="1">
    <citation type="submission" date="2019-08" db="EMBL/GenBank/DDBJ databases">
        <title>Phlebobacter frassis gen. nov. sp. nov., a new member of family Sphingobacteriaceae isolated from sand fly rearing media.</title>
        <authorList>
            <person name="Kakumanu M.L."/>
            <person name="Marayati B.F."/>
            <person name="Wada-Katsumata A."/>
            <person name="Wasserberg G."/>
            <person name="Schal C."/>
            <person name="Apperson C.S."/>
            <person name="Ponnusamy L."/>
        </authorList>
    </citation>
    <scope>NUCLEOTIDE SEQUENCE [LARGE SCALE GENOMIC DNA]</scope>
    <source>
        <strain evidence="3 4">SSI9</strain>
    </source>
</reference>
<keyword evidence="4" id="KW-1185">Reference proteome</keyword>
<evidence type="ECO:0000313" key="3">
    <source>
        <dbReference type="EMBL" id="TYR31273.1"/>
    </source>
</evidence>
<name>A0A5D4GTN1_9SPHI</name>
<dbReference type="PANTHER" id="PTHR46558">
    <property type="entry name" value="TRACRIPTIONAL REGULATORY PROTEIN-RELATED-RELATED"/>
    <property type="match status" value="1"/>
</dbReference>
<dbReference type="SMART" id="SM00530">
    <property type="entry name" value="HTH_XRE"/>
    <property type="match status" value="1"/>
</dbReference>
<dbReference type="SUPFAM" id="SSF47413">
    <property type="entry name" value="lambda repressor-like DNA-binding domains"/>
    <property type="match status" value="1"/>
</dbReference>
<proteinExistence type="predicted"/>
<sequence length="78" mass="9212">MLYLADNMKYLRAKWGRSQQQLADELGITRTRYSKYEYGMAEPPIDLLVKIARYYGLSIDDIISVDLSRVLMRIDYSR</sequence>
<dbReference type="GO" id="GO:0003677">
    <property type="term" value="F:DNA binding"/>
    <property type="evidence" value="ECO:0007669"/>
    <property type="project" value="UniProtKB-KW"/>
</dbReference>
<dbReference type="PANTHER" id="PTHR46558:SF11">
    <property type="entry name" value="HTH-TYPE TRANSCRIPTIONAL REGULATOR XRE"/>
    <property type="match status" value="1"/>
</dbReference>
<dbReference type="AlphaFoldDB" id="A0A5D4GTN1"/>
<keyword evidence="1" id="KW-0238">DNA-binding</keyword>
<feature type="domain" description="HTH cro/C1-type" evidence="2">
    <location>
        <begin position="8"/>
        <end position="62"/>
    </location>
</feature>
<dbReference type="Gene3D" id="1.10.260.40">
    <property type="entry name" value="lambda repressor-like DNA-binding domains"/>
    <property type="match status" value="1"/>
</dbReference>
<dbReference type="CDD" id="cd00093">
    <property type="entry name" value="HTH_XRE"/>
    <property type="match status" value="1"/>
</dbReference>
<accession>A0A5D4GTN1</accession>
<dbReference type="Proteomes" id="UP000322362">
    <property type="component" value="Unassembled WGS sequence"/>
</dbReference>
<dbReference type="Pfam" id="PF01381">
    <property type="entry name" value="HTH_3"/>
    <property type="match status" value="1"/>
</dbReference>
<dbReference type="InterPro" id="IPR010982">
    <property type="entry name" value="Lambda_DNA-bd_dom_sf"/>
</dbReference>
<organism evidence="3 4">
    <name type="scientific">Sphingobacterium phlebotomi</name>
    <dbReference type="NCBI Taxonomy" id="2605433"/>
    <lineage>
        <taxon>Bacteria</taxon>
        <taxon>Pseudomonadati</taxon>
        <taxon>Bacteroidota</taxon>
        <taxon>Sphingobacteriia</taxon>
        <taxon>Sphingobacteriales</taxon>
        <taxon>Sphingobacteriaceae</taxon>
        <taxon>Sphingobacterium</taxon>
    </lineage>
</organism>
<gene>
    <name evidence="3" type="ORF">FXV77_21210</name>
</gene>
<evidence type="ECO:0000313" key="4">
    <source>
        <dbReference type="Proteomes" id="UP000322362"/>
    </source>
</evidence>
<evidence type="ECO:0000259" key="2">
    <source>
        <dbReference type="PROSITE" id="PS50943"/>
    </source>
</evidence>
<dbReference type="EMBL" id="VTAV01000026">
    <property type="protein sequence ID" value="TYR31273.1"/>
    <property type="molecule type" value="Genomic_DNA"/>
</dbReference>
<dbReference type="InterPro" id="IPR001387">
    <property type="entry name" value="Cro/C1-type_HTH"/>
</dbReference>
<dbReference type="PROSITE" id="PS50943">
    <property type="entry name" value="HTH_CROC1"/>
    <property type="match status" value="1"/>
</dbReference>
<evidence type="ECO:0000256" key="1">
    <source>
        <dbReference type="ARBA" id="ARBA00023125"/>
    </source>
</evidence>